<organism evidence="1 2">
    <name type="scientific">Mucuna pruriens</name>
    <name type="common">Velvet bean</name>
    <name type="synonym">Dolichos pruriens</name>
    <dbReference type="NCBI Taxonomy" id="157652"/>
    <lineage>
        <taxon>Eukaryota</taxon>
        <taxon>Viridiplantae</taxon>
        <taxon>Streptophyta</taxon>
        <taxon>Embryophyta</taxon>
        <taxon>Tracheophyta</taxon>
        <taxon>Spermatophyta</taxon>
        <taxon>Magnoliopsida</taxon>
        <taxon>eudicotyledons</taxon>
        <taxon>Gunneridae</taxon>
        <taxon>Pentapetalae</taxon>
        <taxon>rosids</taxon>
        <taxon>fabids</taxon>
        <taxon>Fabales</taxon>
        <taxon>Fabaceae</taxon>
        <taxon>Papilionoideae</taxon>
        <taxon>50 kb inversion clade</taxon>
        <taxon>NPAAA clade</taxon>
        <taxon>indigoferoid/millettioid clade</taxon>
        <taxon>Phaseoleae</taxon>
        <taxon>Mucuna</taxon>
    </lineage>
</organism>
<keyword evidence="2" id="KW-1185">Reference proteome</keyword>
<dbReference type="OrthoDB" id="1432876at2759"/>
<proteinExistence type="predicted"/>
<gene>
    <name evidence="1" type="ORF">CR513_18829</name>
</gene>
<comment type="caution">
    <text evidence="1">The sequence shown here is derived from an EMBL/GenBank/DDBJ whole genome shotgun (WGS) entry which is preliminary data.</text>
</comment>
<dbReference type="AlphaFoldDB" id="A0A371H6I0"/>
<dbReference type="Proteomes" id="UP000257109">
    <property type="component" value="Unassembled WGS sequence"/>
</dbReference>
<protein>
    <submittedName>
        <fullName evidence="1">Uncharacterized protein</fullName>
    </submittedName>
</protein>
<evidence type="ECO:0000313" key="2">
    <source>
        <dbReference type="Proteomes" id="UP000257109"/>
    </source>
</evidence>
<sequence length="110" mass="12585">MTHALPWYGDICNYLVTSTYPTEASQAVKDKLASDAKYYVCDNPCLRRLCNNQVTHRCISESKIKLVLHFCHSTLGGGHYRSVLVEQKVLFEMHINSSRPTSTVRKPEWP</sequence>
<evidence type="ECO:0000313" key="1">
    <source>
        <dbReference type="EMBL" id="RDX98283.1"/>
    </source>
</evidence>
<dbReference type="EMBL" id="QJKJ01003483">
    <property type="protein sequence ID" value="RDX98283.1"/>
    <property type="molecule type" value="Genomic_DNA"/>
</dbReference>
<name>A0A371H6I0_MUCPR</name>
<accession>A0A371H6I0</accession>
<feature type="non-terminal residue" evidence="1">
    <location>
        <position position="1"/>
    </location>
</feature>
<reference evidence="1" key="1">
    <citation type="submission" date="2018-05" db="EMBL/GenBank/DDBJ databases">
        <title>Draft genome of Mucuna pruriens seed.</title>
        <authorList>
            <person name="Nnadi N.E."/>
            <person name="Vos R."/>
            <person name="Hasami M.H."/>
            <person name="Devisetty U.K."/>
            <person name="Aguiy J.C."/>
        </authorList>
    </citation>
    <scope>NUCLEOTIDE SEQUENCE [LARGE SCALE GENOMIC DNA]</scope>
    <source>
        <strain evidence="1">JCA_2017</strain>
    </source>
</reference>